<feature type="compositionally biased region" description="Basic and acidic residues" evidence="1">
    <location>
        <begin position="7"/>
        <end position="21"/>
    </location>
</feature>
<protein>
    <submittedName>
        <fullName evidence="2">Uncharacterized protein</fullName>
    </submittedName>
</protein>
<dbReference type="Proteomes" id="UP001044222">
    <property type="component" value="Unassembled WGS sequence"/>
</dbReference>
<proteinExistence type="predicted"/>
<feature type="compositionally biased region" description="Polar residues" evidence="1">
    <location>
        <begin position="96"/>
        <end position="113"/>
    </location>
</feature>
<evidence type="ECO:0000313" key="3">
    <source>
        <dbReference type="Proteomes" id="UP001044222"/>
    </source>
</evidence>
<dbReference type="AlphaFoldDB" id="A0A9D3MW38"/>
<organism evidence="2 3">
    <name type="scientific">Anguilla anguilla</name>
    <name type="common">European freshwater eel</name>
    <name type="synonym">Muraena anguilla</name>
    <dbReference type="NCBI Taxonomy" id="7936"/>
    <lineage>
        <taxon>Eukaryota</taxon>
        <taxon>Metazoa</taxon>
        <taxon>Chordata</taxon>
        <taxon>Craniata</taxon>
        <taxon>Vertebrata</taxon>
        <taxon>Euteleostomi</taxon>
        <taxon>Actinopterygii</taxon>
        <taxon>Neopterygii</taxon>
        <taxon>Teleostei</taxon>
        <taxon>Anguilliformes</taxon>
        <taxon>Anguillidae</taxon>
        <taxon>Anguilla</taxon>
    </lineage>
</organism>
<comment type="caution">
    <text evidence="2">The sequence shown here is derived from an EMBL/GenBank/DDBJ whole genome shotgun (WGS) entry which is preliminary data.</text>
</comment>
<sequence length="113" mass="11886">MIVAVNQKDEGSKGALREREPAALRDVPAALGGDLVPQDIAEILARERHGSKGRSARGGSLGRAFRWLKARRKKKGAAAGGGGANGLARWRETAGWGSTPTSTATTWPKVTAR</sequence>
<gene>
    <name evidence="2" type="ORF">ANANG_G00004870</name>
</gene>
<name>A0A9D3MW38_ANGAN</name>
<feature type="region of interest" description="Disordered" evidence="1">
    <location>
        <begin position="72"/>
        <end position="113"/>
    </location>
</feature>
<evidence type="ECO:0000256" key="1">
    <source>
        <dbReference type="SAM" id="MobiDB-lite"/>
    </source>
</evidence>
<reference evidence="2" key="1">
    <citation type="submission" date="2021-01" db="EMBL/GenBank/DDBJ databases">
        <title>A chromosome-scale assembly of European eel, Anguilla anguilla.</title>
        <authorList>
            <person name="Henkel C."/>
            <person name="Jong-Raadsen S.A."/>
            <person name="Dufour S."/>
            <person name="Weltzien F.-A."/>
            <person name="Palstra A.P."/>
            <person name="Pelster B."/>
            <person name="Spaink H.P."/>
            <person name="Van Den Thillart G.E."/>
            <person name="Jansen H."/>
            <person name="Zahm M."/>
            <person name="Klopp C."/>
            <person name="Cedric C."/>
            <person name="Louis A."/>
            <person name="Berthelot C."/>
            <person name="Parey E."/>
            <person name="Roest Crollius H."/>
            <person name="Montfort J."/>
            <person name="Robinson-Rechavi M."/>
            <person name="Bucao C."/>
            <person name="Bouchez O."/>
            <person name="Gislard M."/>
            <person name="Lluch J."/>
            <person name="Milhes M."/>
            <person name="Lampietro C."/>
            <person name="Lopez Roques C."/>
            <person name="Donnadieu C."/>
            <person name="Braasch I."/>
            <person name="Desvignes T."/>
            <person name="Postlethwait J."/>
            <person name="Bobe J."/>
            <person name="Guiguen Y."/>
            <person name="Dirks R."/>
        </authorList>
    </citation>
    <scope>NUCLEOTIDE SEQUENCE</scope>
    <source>
        <strain evidence="2">Tag_6206</strain>
        <tissue evidence="2">Liver</tissue>
    </source>
</reference>
<evidence type="ECO:0000313" key="2">
    <source>
        <dbReference type="EMBL" id="KAG5856141.1"/>
    </source>
</evidence>
<dbReference type="EMBL" id="JAFIRN010000001">
    <property type="protein sequence ID" value="KAG5856141.1"/>
    <property type="molecule type" value="Genomic_DNA"/>
</dbReference>
<feature type="region of interest" description="Disordered" evidence="1">
    <location>
        <begin position="1"/>
        <end position="21"/>
    </location>
</feature>
<keyword evidence="3" id="KW-1185">Reference proteome</keyword>
<accession>A0A9D3MW38</accession>